<evidence type="ECO:0000313" key="1">
    <source>
        <dbReference type="EMBL" id="AZG68381.1"/>
    </source>
</evidence>
<dbReference type="AlphaFoldDB" id="A0A3G8LFW0"/>
<dbReference type="Proteomes" id="UP000275883">
    <property type="component" value="Chromosome"/>
</dbReference>
<evidence type="ECO:0000313" key="3">
    <source>
        <dbReference type="EMBL" id="AZG68947.1"/>
    </source>
</evidence>
<dbReference type="RefSeq" id="WP_124724087.1">
    <property type="nucleotide sequence ID" value="NZ_CP034044.1"/>
</dbReference>
<dbReference type="EMBL" id="CP034044">
    <property type="protein sequence ID" value="AZG68392.1"/>
    <property type="molecule type" value="Genomic_DNA"/>
</dbReference>
<evidence type="ECO:0000313" key="4">
    <source>
        <dbReference type="Proteomes" id="UP000275883"/>
    </source>
</evidence>
<organism evidence="1 4">
    <name type="scientific">Mycoplasma struthionis</name>
    <dbReference type="NCBI Taxonomy" id="538220"/>
    <lineage>
        <taxon>Bacteria</taxon>
        <taxon>Bacillati</taxon>
        <taxon>Mycoplasmatota</taxon>
        <taxon>Mollicutes</taxon>
        <taxon>Mycoplasmataceae</taxon>
        <taxon>Mycoplasma</taxon>
    </lineage>
</organism>
<name>A0A3G8LFW0_9MOLU</name>
<dbReference type="KEGG" id="mstr:EGN60_00135"/>
<sequence length="536" mass="64042">MLDFEDYKRYYHLDAKKLSYLKNLESLEIKKFMQSFNYINNKFLAPIAFDNHSFNELSVLFLSQAIAKEAFLKNYKTILIATDKSHPFLLKAIKIIENVLAANDIKVINYSEYEAVNESFLIYTVKKIKNFDLAIYLNQYSFEGIFALNIFNSKGKNIENEFIKNVLNNLENLNYGDIKEFQNDNDKIDFEKLINEYTDDCLENTFLKKANKQLSIGFVSSQYNMSFIKKIIGRSDIEYQIFNKKIKEDKPEKITFSLIFTKKLAKINYFVKFSFDSKRFFIYYKLKKNRFNITYKLIDINDLILLYILFSNHISSINYENKKLNSVIGTLATKKEAIYNISTKFNLLYKNEFYENLDLSNLNNYLYYDENFNISFYEEKFADFDLFSNLIKIIDMFNYYQTQSMDFNRLYEQNISVYTKNLINYASFDCTLDNLSNFLTKLSAQKDIAALPFSALENLENYQSEKEQYIAKYYFQENENLVIKYSYDLQKVIIICQESFETQGNLFRTFKHYFKYFLKNFSRDFTLNEKINQFEK</sequence>
<accession>A0A3G8LFW0</accession>
<dbReference type="OrthoDB" id="401385at2"/>
<reference evidence="1 4" key="1">
    <citation type="submission" date="2018-11" db="EMBL/GenBank/DDBJ databases">
        <title>Genome sequence of Mycoplasma struthionis sp. nov.</title>
        <authorList>
            <person name="Spergser J."/>
        </authorList>
    </citation>
    <scope>NUCLEOTIDE SEQUENCE [LARGE SCALE GENOMIC DNA]</scope>
    <source>
        <strain evidence="1 4">237IA</strain>
    </source>
</reference>
<dbReference type="EMBL" id="CP034044">
    <property type="protein sequence ID" value="AZG68381.1"/>
    <property type="molecule type" value="Genomic_DNA"/>
</dbReference>
<dbReference type="EMBL" id="CP034044">
    <property type="protein sequence ID" value="AZG68947.1"/>
    <property type="molecule type" value="Genomic_DNA"/>
</dbReference>
<dbReference type="KEGG" id="mstr:EGN60_00075"/>
<keyword evidence="4" id="KW-1185">Reference proteome</keyword>
<protein>
    <submittedName>
        <fullName evidence="1">Uncharacterized protein</fullName>
    </submittedName>
</protein>
<evidence type="ECO:0000313" key="2">
    <source>
        <dbReference type="EMBL" id="AZG68392.1"/>
    </source>
</evidence>
<proteinExistence type="predicted"/>
<dbReference type="KEGG" id="mstr:EGN60_03315"/>
<gene>
    <name evidence="1" type="ORF">EGN60_00075</name>
    <name evidence="2" type="ORF">EGN60_00135</name>
    <name evidence="3" type="ORF">EGN60_03315</name>
</gene>